<evidence type="ECO:0000313" key="2">
    <source>
        <dbReference type="EMBL" id="KAF1956697.1"/>
    </source>
</evidence>
<dbReference type="OrthoDB" id="3930290at2759"/>
<dbReference type="EMBL" id="ML976991">
    <property type="protein sequence ID" value="KAF1956697.1"/>
    <property type="molecule type" value="Genomic_DNA"/>
</dbReference>
<feature type="transmembrane region" description="Helical" evidence="1">
    <location>
        <begin position="23"/>
        <end position="45"/>
    </location>
</feature>
<sequence length="183" mass="20590">MARTVVGSAVVVREKYFWPDAQLNIWTIIMLAAAGTILGVNAQFMTIQNQMRLGVPWIFPYSVTVGAITITFILIMLILISQRRLLPGVMMLFSFILLVLFVTGIVGTALQFISGPNVNNLCNRYVGSNRLVGANASTLAWLQQNSICQQWQAAFAFWIIGTVFLIWMMIMASQVNQNQYEYR</sequence>
<dbReference type="Proteomes" id="UP000800035">
    <property type="component" value="Unassembled WGS sequence"/>
</dbReference>
<gene>
    <name evidence="2" type="ORF">CC80DRAFT_63564</name>
</gene>
<keyword evidence="1" id="KW-0472">Membrane</keyword>
<feature type="transmembrane region" description="Helical" evidence="1">
    <location>
        <begin position="92"/>
        <end position="113"/>
    </location>
</feature>
<proteinExistence type="predicted"/>
<keyword evidence="3" id="KW-1185">Reference proteome</keyword>
<name>A0A6A5U6G2_9PLEO</name>
<feature type="transmembrane region" description="Helical" evidence="1">
    <location>
        <begin position="151"/>
        <end position="170"/>
    </location>
</feature>
<dbReference type="AlphaFoldDB" id="A0A6A5U6G2"/>
<evidence type="ECO:0008006" key="4">
    <source>
        <dbReference type="Google" id="ProtNLM"/>
    </source>
</evidence>
<protein>
    <recommendedName>
        <fullName evidence="4">MARVEL domain-containing protein</fullName>
    </recommendedName>
</protein>
<feature type="transmembrane region" description="Helical" evidence="1">
    <location>
        <begin position="57"/>
        <end position="80"/>
    </location>
</feature>
<evidence type="ECO:0000313" key="3">
    <source>
        <dbReference type="Proteomes" id="UP000800035"/>
    </source>
</evidence>
<organism evidence="2 3">
    <name type="scientific">Byssothecium circinans</name>
    <dbReference type="NCBI Taxonomy" id="147558"/>
    <lineage>
        <taxon>Eukaryota</taxon>
        <taxon>Fungi</taxon>
        <taxon>Dikarya</taxon>
        <taxon>Ascomycota</taxon>
        <taxon>Pezizomycotina</taxon>
        <taxon>Dothideomycetes</taxon>
        <taxon>Pleosporomycetidae</taxon>
        <taxon>Pleosporales</taxon>
        <taxon>Massarineae</taxon>
        <taxon>Massarinaceae</taxon>
        <taxon>Byssothecium</taxon>
    </lineage>
</organism>
<keyword evidence="1" id="KW-1133">Transmembrane helix</keyword>
<reference evidence="2" key="1">
    <citation type="journal article" date="2020" name="Stud. Mycol.">
        <title>101 Dothideomycetes genomes: a test case for predicting lifestyles and emergence of pathogens.</title>
        <authorList>
            <person name="Haridas S."/>
            <person name="Albert R."/>
            <person name="Binder M."/>
            <person name="Bloem J."/>
            <person name="Labutti K."/>
            <person name="Salamov A."/>
            <person name="Andreopoulos B."/>
            <person name="Baker S."/>
            <person name="Barry K."/>
            <person name="Bills G."/>
            <person name="Bluhm B."/>
            <person name="Cannon C."/>
            <person name="Castanera R."/>
            <person name="Culley D."/>
            <person name="Daum C."/>
            <person name="Ezra D."/>
            <person name="Gonzalez J."/>
            <person name="Henrissat B."/>
            <person name="Kuo A."/>
            <person name="Liang C."/>
            <person name="Lipzen A."/>
            <person name="Lutzoni F."/>
            <person name="Magnuson J."/>
            <person name="Mondo S."/>
            <person name="Nolan M."/>
            <person name="Ohm R."/>
            <person name="Pangilinan J."/>
            <person name="Park H.-J."/>
            <person name="Ramirez L."/>
            <person name="Alfaro M."/>
            <person name="Sun H."/>
            <person name="Tritt A."/>
            <person name="Yoshinaga Y."/>
            <person name="Zwiers L.-H."/>
            <person name="Turgeon B."/>
            <person name="Goodwin S."/>
            <person name="Spatafora J."/>
            <person name="Crous P."/>
            <person name="Grigoriev I."/>
        </authorList>
    </citation>
    <scope>NUCLEOTIDE SEQUENCE</scope>
    <source>
        <strain evidence="2">CBS 675.92</strain>
    </source>
</reference>
<accession>A0A6A5U6G2</accession>
<keyword evidence="1" id="KW-0812">Transmembrane</keyword>
<evidence type="ECO:0000256" key="1">
    <source>
        <dbReference type="SAM" id="Phobius"/>
    </source>
</evidence>